<evidence type="ECO:0008006" key="4">
    <source>
        <dbReference type="Google" id="ProtNLM"/>
    </source>
</evidence>
<dbReference type="AlphaFoldDB" id="A0A3A4RDA6"/>
<name>A0A3A4RDA6_9BACT</name>
<dbReference type="Proteomes" id="UP000266426">
    <property type="component" value="Unassembled WGS sequence"/>
</dbReference>
<comment type="caution">
    <text evidence="2">The sequence shown here is derived from an EMBL/GenBank/DDBJ whole genome shotgun (WGS) entry which is preliminary data.</text>
</comment>
<protein>
    <recommendedName>
        <fullName evidence="4">Bile acid:sodium symporter family protein</fullName>
    </recommendedName>
</protein>
<sequence length="113" mass="12272">MTFIIFICSLVIALNKSYLGMITVPVLSAVIALNLQGMAAGYATGSLFRFDIRRRRTLSIEIGMQNAGLGTVLALKHFSEQSAIPTAAFVFICIITASAMSEIWRRSSLNNAI</sequence>
<feature type="transmembrane region" description="Helical" evidence="1">
    <location>
        <begin position="84"/>
        <end position="104"/>
    </location>
</feature>
<evidence type="ECO:0000256" key="1">
    <source>
        <dbReference type="SAM" id="Phobius"/>
    </source>
</evidence>
<organism evidence="2 3">
    <name type="scientific">Candidatus Auribacter fodinae</name>
    <dbReference type="NCBI Taxonomy" id="2093366"/>
    <lineage>
        <taxon>Bacteria</taxon>
        <taxon>Pseudomonadati</taxon>
        <taxon>Candidatus Auribacterota</taxon>
        <taxon>Candidatus Auribacteria</taxon>
        <taxon>Candidatus Auribacterales</taxon>
        <taxon>Candidatus Auribacteraceae</taxon>
        <taxon>Candidatus Auribacter</taxon>
    </lineage>
</organism>
<evidence type="ECO:0000313" key="3">
    <source>
        <dbReference type="Proteomes" id="UP000266426"/>
    </source>
</evidence>
<keyword evidence="1" id="KW-1133">Transmembrane helix</keyword>
<accession>A0A3A4RDA6</accession>
<reference evidence="2 3" key="1">
    <citation type="journal article" date="2017" name="ISME J.">
        <title>Energy and carbon metabolisms in a deep terrestrial subsurface fluid microbial community.</title>
        <authorList>
            <person name="Momper L."/>
            <person name="Jungbluth S.P."/>
            <person name="Lee M.D."/>
            <person name="Amend J.P."/>
        </authorList>
    </citation>
    <scope>NUCLEOTIDE SEQUENCE [LARGE SCALE GENOMIC DNA]</scope>
    <source>
        <strain evidence="2">SURF_26</strain>
    </source>
</reference>
<dbReference type="Gene3D" id="1.20.1530.20">
    <property type="match status" value="1"/>
</dbReference>
<evidence type="ECO:0000313" key="2">
    <source>
        <dbReference type="EMBL" id="RJP59551.1"/>
    </source>
</evidence>
<dbReference type="InterPro" id="IPR004710">
    <property type="entry name" value="Bilac:Na_transpt"/>
</dbReference>
<proteinExistence type="predicted"/>
<dbReference type="InterPro" id="IPR038770">
    <property type="entry name" value="Na+/solute_symporter_sf"/>
</dbReference>
<dbReference type="EMBL" id="QZJZ01000047">
    <property type="protein sequence ID" value="RJP59551.1"/>
    <property type="molecule type" value="Genomic_DNA"/>
</dbReference>
<keyword evidence="1" id="KW-0472">Membrane</keyword>
<dbReference type="PANTHER" id="PTHR10361:SF28">
    <property type="entry name" value="P3 PROTEIN-RELATED"/>
    <property type="match status" value="1"/>
</dbReference>
<keyword evidence="1" id="KW-0812">Transmembrane</keyword>
<gene>
    <name evidence="2" type="ORF">C4541_05870</name>
</gene>
<dbReference type="PANTHER" id="PTHR10361">
    <property type="entry name" value="SODIUM-BILE ACID COTRANSPORTER"/>
    <property type="match status" value="1"/>
</dbReference>